<dbReference type="Pfam" id="PF00534">
    <property type="entry name" value="Glycos_transf_1"/>
    <property type="match status" value="1"/>
</dbReference>
<comment type="caution">
    <text evidence="9">The sequence shown here is derived from an EMBL/GenBank/DDBJ whole genome shotgun (WGS) entry which is preliminary data.</text>
</comment>
<evidence type="ECO:0000259" key="8">
    <source>
        <dbReference type="Pfam" id="PF17103"/>
    </source>
</evidence>
<feature type="domain" description="Stealth protein CR4 conserved region 4" evidence="8">
    <location>
        <begin position="891"/>
        <end position="939"/>
    </location>
</feature>
<dbReference type="Pfam" id="PF17102">
    <property type="entry name" value="Stealth_CR3"/>
    <property type="match status" value="1"/>
</dbReference>
<gene>
    <name evidence="9" type="ORF">GCM10009799_26940</name>
</gene>
<feature type="domain" description="Stealth protein CR3 conserved region 3" evidence="7">
    <location>
        <begin position="815"/>
        <end position="862"/>
    </location>
</feature>
<dbReference type="InterPro" id="IPR001296">
    <property type="entry name" value="Glyco_trans_1"/>
</dbReference>
<evidence type="ECO:0000256" key="1">
    <source>
        <dbReference type="ARBA" id="ARBA00007583"/>
    </source>
</evidence>
<feature type="domain" description="Glycosyl transferase family 1" evidence="4">
    <location>
        <begin position="204"/>
        <end position="360"/>
    </location>
</feature>
<dbReference type="PANTHER" id="PTHR24045">
    <property type="match status" value="1"/>
</dbReference>
<evidence type="ECO:0000313" key="10">
    <source>
        <dbReference type="Proteomes" id="UP001501585"/>
    </source>
</evidence>
<evidence type="ECO:0000256" key="3">
    <source>
        <dbReference type="ARBA" id="ARBA00023169"/>
    </source>
</evidence>
<dbReference type="EMBL" id="BAAAPC010000010">
    <property type="protein sequence ID" value="GAA1998531.1"/>
    <property type="molecule type" value="Genomic_DNA"/>
</dbReference>
<dbReference type="SUPFAM" id="SSF53756">
    <property type="entry name" value="UDP-Glycosyltransferase/glycogen phosphorylase"/>
    <property type="match status" value="1"/>
</dbReference>
<evidence type="ECO:0000259" key="7">
    <source>
        <dbReference type="Pfam" id="PF17102"/>
    </source>
</evidence>
<dbReference type="CDD" id="cd03820">
    <property type="entry name" value="GT4_AmsD-like"/>
    <property type="match status" value="1"/>
</dbReference>
<evidence type="ECO:0000259" key="6">
    <source>
        <dbReference type="Pfam" id="PF17101"/>
    </source>
</evidence>
<keyword evidence="2" id="KW-0808">Transferase</keyword>
<proteinExistence type="inferred from homology"/>
<evidence type="ECO:0000259" key="4">
    <source>
        <dbReference type="Pfam" id="PF00534"/>
    </source>
</evidence>
<dbReference type="Pfam" id="PF17101">
    <property type="entry name" value="Stealth_CR1"/>
    <property type="match status" value="1"/>
</dbReference>
<dbReference type="PANTHER" id="PTHR24045:SF0">
    <property type="entry name" value="N-ACETYLGLUCOSAMINE-1-PHOSPHOTRANSFERASE SUBUNITS ALPHA_BETA"/>
    <property type="match status" value="1"/>
</dbReference>
<dbReference type="Gene3D" id="3.40.50.2000">
    <property type="entry name" value="Glycogen Phosphorylase B"/>
    <property type="match status" value="2"/>
</dbReference>
<keyword evidence="3" id="KW-0270">Exopolysaccharide synthesis</keyword>
<feature type="domain" description="Stealth protein CR2 conserved region 2" evidence="5">
    <location>
        <begin position="664"/>
        <end position="768"/>
    </location>
</feature>
<comment type="similarity">
    <text evidence="1">Belongs to the stealth family.</text>
</comment>
<dbReference type="Pfam" id="PF11380">
    <property type="entry name" value="Stealth_CR2"/>
    <property type="match status" value="1"/>
</dbReference>
<evidence type="ECO:0000259" key="5">
    <source>
        <dbReference type="Pfam" id="PF11380"/>
    </source>
</evidence>
<name>A0ABN2T4D8_9ACTN</name>
<dbReference type="Proteomes" id="UP001501585">
    <property type="component" value="Unassembled WGS sequence"/>
</dbReference>
<protein>
    <submittedName>
        <fullName evidence="9">Stealth conserved region 3 domain-containing protein</fullName>
    </submittedName>
</protein>
<dbReference type="InterPro" id="IPR031357">
    <property type="entry name" value="Stealth_CR3"/>
</dbReference>
<dbReference type="InterPro" id="IPR031358">
    <property type="entry name" value="Stealth_CR1"/>
</dbReference>
<dbReference type="Pfam" id="PF17103">
    <property type="entry name" value="Stealth_CR4"/>
    <property type="match status" value="1"/>
</dbReference>
<evidence type="ECO:0000313" key="9">
    <source>
        <dbReference type="EMBL" id="GAA1998531.1"/>
    </source>
</evidence>
<dbReference type="InterPro" id="IPR031356">
    <property type="entry name" value="Stealth_CR4"/>
</dbReference>
<keyword evidence="10" id="KW-1185">Reference proteome</keyword>
<evidence type="ECO:0000256" key="2">
    <source>
        <dbReference type="ARBA" id="ARBA00022679"/>
    </source>
</evidence>
<dbReference type="InterPro" id="IPR047141">
    <property type="entry name" value="Stealth"/>
</dbReference>
<organism evidence="9 10">
    <name type="scientific">Nocardiopsis rhodophaea</name>
    <dbReference type="NCBI Taxonomy" id="280238"/>
    <lineage>
        <taxon>Bacteria</taxon>
        <taxon>Bacillati</taxon>
        <taxon>Actinomycetota</taxon>
        <taxon>Actinomycetes</taxon>
        <taxon>Streptosporangiales</taxon>
        <taxon>Nocardiopsidaceae</taxon>
        <taxon>Nocardiopsis</taxon>
    </lineage>
</organism>
<sequence length="944" mass="103884">MKITYLLTWGDAMGGTEVAAFSQAAALADHHETEILSVFRTKDSPFFALDRRVPMRYLVDARRPVQRPVRATGLEESECETLSRAPSDLIPANWEGAFNRLTDIELRHALPRLRTDVLVSTTPALMSLVTRLAPADVVTVGQEHRISELRESSGGPLLTCAPLLDALVVLTTPTRSWFAESLGPAAPRLEAIPNAVPAGFQPRSSLDSQTILVARRLVPEKQADHAILAFAQVADDHPGWTLRICGDGPDMGKLRSLADAHELHNRVEFLGTVPAISEEWAKASICLLPSRIEAFGLVLTEAFAAGVPAVAYDCPTGPAEIIRHGVDGLLAPADDVNGLAVALAKLMDDDDLRHEMGRAALQGLSRFSSEDITARWEGLYTDLVEIPPADRAHARAERAARHAAATTRTGMVFRALPWEHTRSQAPNLQAEEARLLREHPGLTRSGGQVAGVRDDLMPADALRANLDLVVQALDAAGIPYALLRDEGPRHRVMVTADVREAALDALATVHADAPVYVRPLKPRGHLPQPVLASMAPSLTDICGVRVYRPWITPGRTLRYGAAYAADLEFWTWDAELTGYAGPEPTDIGDRIPLEAMRPATLRVQGRDYTTYEPFTRCLPTDVRFPIDAVYTWVDGADPKWRSRLAATLTDHGPAASAGATDDHRFTSADELRFSLRSIAMFAPWIRHIYIVTDGQVPTWLDALHRQITMVSHRELFGERGALPTFNSHAVESQLHRINGLSEHFLYLNDDFFIGRPLRPGHFFHPDGTCRFFWSPTAIPFGAPSPDEPAHVAAAKQNRALLERTFQRSLTHAFRHAPYALRRSVLAEIEARFPEEVAATAASRLRAHTDISIPSSLHHHYAYLTGRAVPGTVVYAYVDVGDPAQHVKLTQLLSGRNRDVFCVTDSTPHRVPRAEQARMIRAFLRGYFPLAAPWERDAAPGGDAR</sequence>
<dbReference type="RefSeq" id="WP_344162547.1">
    <property type="nucleotide sequence ID" value="NZ_BAAAPC010000010.1"/>
</dbReference>
<accession>A0ABN2T4D8</accession>
<feature type="domain" description="Stealth protein CR1 conserved region 1" evidence="6">
    <location>
        <begin position="624"/>
        <end position="650"/>
    </location>
</feature>
<reference evidence="9 10" key="1">
    <citation type="journal article" date="2019" name="Int. J. Syst. Evol. Microbiol.">
        <title>The Global Catalogue of Microorganisms (GCM) 10K type strain sequencing project: providing services to taxonomists for standard genome sequencing and annotation.</title>
        <authorList>
            <consortium name="The Broad Institute Genomics Platform"/>
            <consortium name="The Broad Institute Genome Sequencing Center for Infectious Disease"/>
            <person name="Wu L."/>
            <person name="Ma J."/>
        </authorList>
    </citation>
    <scope>NUCLEOTIDE SEQUENCE [LARGE SCALE GENOMIC DNA]</scope>
    <source>
        <strain evidence="9 10">JCM 15313</strain>
    </source>
</reference>
<dbReference type="InterPro" id="IPR021520">
    <property type="entry name" value="Stealth_CR2"/>
</dbReference>